<dbReference type="SMART" id="SM00382">
    <property type="entry name" value="AAA"/>
    <property type="match status" value="2"/>
</dbReference>
<comment type="similarity">
    <text evidence="2">Belongs to the ABC transporter superfamily.</text>
</comment>
<dbReference type="GO" id="GO:0055085">
    <property type="term" value="P:transmembrane transport"/>
    <property type="evidence" value="ECO:0007669"/>
    <property type="project" value="UniProtKB-ARBA"/>
</dbReference>
<dbReference type="InterPro" id="IPR050388">
    <property type="entry name" value="ABC_Ni/Peptide_Import"/>
</dbReference>
<dbReference type="FunFam" id="3.40.50.300:FF:000016">
    <property type="entry name" value="Oligopeptide ABC transporter ATP-binding component"/>
    <property type="match status" value="1"/>
</dbReference>
<dbReference type="InterPro" id="IPR017871">
    <property type="entry name" value="ABC_transporter-like_CS"/>
</dbReference>
<dbReference type="EMBL" id="JACIEC010000006">
    <property type="protein sequence ID" value="MBB4145291.1"/>
    <property type="molecule type" value="Genomic_DNA"/>
</dbReference>
<gene>
    <name evidence="9" type="ORF">GGQ72_003854</name>
</gene>
<dbReference type="PROSITE" id="PS00211">
    <property type="entry name" value="ABC_TRANSPORTER_1"/>
    <property type="match status" value="2"/>
</dbReference>
<dbReference type="InterPro" id="IPR027417">
    <property type="entry name" value="P-loop_NTPase"/>
</dbReference>
<dbReference type="NCBIfam" id="NF008453">
    <property type="entry name" value="PRK11308.1"/>
    <property type="match status" value="2"/>
</dbReference>
<dbReference type="InterPro" id="IPR003439">
    <property type="entry name" value="ABC_transporter-like_ATP-bd"/>
</dbReference>
<evidence type="ECO:0000256" key="1">
    <source>
        <dbReference type="ARBA" id="ARBA00004417"/>
    </source>
</evidence>
<evidence type="ECO:0000256" key="2">
    <source>
        <dbReference type="ARBA" id="ARBA00005417"/>
    </source>
</evidence>
<dbReference type="CDD" id="cd03257">
    <property type="entry name" value="ABC_NikE_OppD_transporters"/>
    <property type="match status" value="2"/>
</dbReference>
<dbReference type="PANTHER" id="PTHR43297">
    <property type="entry name" value="OLIGOPEPTIDE TRANSPORT ATP-BINDING PROTEIN APPD"/>
    <property type="match status" value="1"/>
</dbReference>
<dbReference type="Gene3D" id="3.40.50.300">
    <property type="entry name" value="P-loop containing nucleotide triphosphate hydrolases"/>
    <property type="match status" value="2"/>
</dbReference>
<dbReference type="GO" id="GO:0016887">
    <property type="term" value="F:ATP hydrolysis activity"/>
    <property type="evidence" value="ECO:0007669"/>
    <property type="project" value="InterPro"/>
</dbReference>
<feature type="domain" description="ABC transporter" evidence="8">
    <location>
        <begin position="5"/>
        <end position="260"/>
    </location>
</feature>
<dbReference type="Pfam" id="PF00005">
    <property type="entry name" value="ABC_tran"/>
    <property type="match status" value="2"/>
</dbReference>
<comment type="subcellular location">
    <subcellularLocation>
        <location evidence="1">Cell inner membrane</location>
        <topology evidence="1">Peripheral membrane protein</topology>
    </subcellularLocation>
</comment>
<dbReference type="RefSeq" id="WP_165131965.1">
    <property type="nucleotide sequence ID" value="NZ_CP049249.1"/>
</dbReference>
<dbReference type="PANTHER" id="PTHR43297:SF2">
    <property type="entry name" value="DIPEPTIDE TRANSPORT ATP-BINDING PROTEIN DPPD"/>
    <property type="match status" value="1"/>
</dbReference>
<accession>A0A7W6LJ48</accession>
<keyword evidence="10" id="KW-1185">Reference proteome</keyword>
<comment type="caution">
    <text evidence="9">The sequence shown here is derived from an EMBL/GenBank/DDBJ whole genome shotgun (WGS) entry which is preliminary data.</text>
</comment>
<evidence type="ECO:0000256" key="3">
    <source>
        <dbReference type="ARBA" id="ARBA00022448"/>
    </source>
</evidence>
<reference evidence="9 10" key="1">
    <citation type="submission" date="2020-08" db="EMBL/GenBank/DDBJ databases">
        <title>Genomic Encyclopedia of Type Strains, Phase IV (KMG-IV): sequencing the most valuable type-strain genomes for metagenomic binning, comparative biology and taxonomic classification.</title>
        <authorList>
            <person name="Goeker M."/>
        </authorList>
    </citation>
    <scope>NUCLEOTIDE SEQUENCE [LARGE SCALE GENOMIC DNA]</scope>
    <source>
        <strain evidence="9 10">DSM 29514</strain>
    </source>
</reference>
<dbReference type="InterPro" id="IPR003593">
    <property type="entry name" value="AAA+_ATPase"/>
</dbReference>
<keyword evidence="3" id="KW-0813">Transport</keyword>
<dbReference type="AlphaFoldDB" id="A0A7W6LJ48"/>
<dbReference type="GO" id="GO:0015833">
    <property type="term" value="P:peptide transport"/>
    <property type="evidence" value="ECO:0007669"/>
    <property type="project" value="InterPro"/>
</dbReference>
<dbReference type="InterPro" id="IPR013563">
    <property type="entry name" value="Oligopep_ABC_C"/>
</dbReference>
<evidence type="ECO:0000313" key="10">
    <source>
        <dbReference type="Proteomes" id="UP000519897"/>
    </source>
</evidence>
<sequence length="583" mass="63093">MTQLLSVQNLSVGFGKGNTVKPIIRDASFTLDAGETLAIVGESGSGKSVTALSINRLIDYGGGRILNGRIDFAASNGRTVDLATLAEHELERVRGSEIGMIFQEPMTSLNPVLTIGKQIEEVFRLQGRSGSEARIETLRALDRVRIADASRRLGYYPHQLSGGMLQRVMIAMALAASPRLLIADEPTTALDVSVQAQIMALLSELQRETGTGLIFITHDLGLVAGIADRVMVMQAGQVVEQGAADQILDHAEHPYTQHLLKAVPHFTNGNHVREDAPRLSPSAAKACLSVEGLTVRFPATGGLLRRSIGAIHAVESVDFDILPGETLAIVGESGSGKSTTARALLGLVNPTRGTFRADAQQATQSQKPMQMVFQNPYASLNPRLDVQSLLAEPVLATGQGITKDVQARMVSLLERVGLPSDSLARYPHEFSGGQRQRLCIARALMLDPSILVLDEAVSALDVSVQARVLDLLIDLQKERNLAYLFVSHDMAVVERIAHRVAVLYGGQIVEIGDARSVLSNPQHDYTKKLIAAVPTMERRREGFKLNLEAVPTLLRPAGYEPQPAQWFTLAQDHRVRIQPAANA</sequence>
<organism evidence="9 10">
    <name type="scientific">Rhizobium rhizoryzae</name>
    <dbReference type="NCBI Taxonomy" id="451876"/>
    <lineage>
        <taxon>Bacteria</taxon>
        <taxon>Pseudomonadati</taxon>
        <taxon>Pseudomonadota</taxon>
        <taxon>Alphaproteobacteria</taxon>
        <taxon>Hyphomicrobiales</taxon>
        <taxon>Rhizobiaceae</taxon>
        <taxon>Rhizobium/Agrobacterium group</taxon>
        <taxon>Rhizobium</taxon>
    </lineage>
</organism>
<feature type="domain" description="ABC transporter" evidence="8">
    <location>
        <begin position="288"/>
        <end position="530"/>
    </location>
</feature>
<evidence type="ECO:0000256" key="5">
    <source>
        <dbReference type="ARBA" id="ARBA00022741"/>
    </source>
</evidence>
<dbReference type="Proteomes" id="UP000519897">
    <property type="component" value="Unassembled WGS sequence"/>
</dbReference>
<evidence type="ECO:0000259" key="8">
    <source>
        <dbReference type="PROSITE" id="PS50893"/>
    </source>
</evidence>
<dbReference type="Pfam" id="PF08352">
    <property type="entry name" value="oligo_HPY"/>
    <property type="match status" value="2"/>
</dbReference>
<protein>
    <submittedName>
        <fullName evidence="9">ABC-type glutathione transport system ATPase component</fullName>
    </submittedName>
</protein>
<keyword evidence="4" id="KW-1003">Cell membrane</keyword>
<dbReference type="SUPFAM" id="SSF52540">
    <property type="entry name" value="P-loop containing nucleoside triphosphate hydrolases"/>
    <property type="match status" value="2"/>
</dbReference>
<proteinExistence type="inferred from homology"/>
<evidence type="ECO:0000313" key="9">
    <source>
        <dbReference type="EMBL" id="MBB4145291.1"/>
    </source>
</evidence>
<evidence type="ECO:0000256" key="7">
    <source>
        <dbReference type="ARBA" id="ARBA00023136"/>
    </source>
</evidence>
<keyword evidence="6" id="KW-0067">ATP-binding</keyword>
<keyword evidence="5" id="KW-0547">Nucleotide-binding</keyword>
<dbReference type="GO" id="GO:0005886">
    <property type="term" value="C:plasma membrane"/>
    <property type="evidence" value="ECO:0007669"/>
    <property type="project" value="UniProtKB-SubCell"/>
</dbReference>
<keyword evidence="7" id="KW-0472">Membrane</keyword>
<evidence type="ECO:0000256" key="4">
    <source>
        <dbReference type="ARBA" id="ARBA00022475"/>
    </source>
</evidence>
<dbReference type="GO" id="GO:0005524">
    <property type="term" value="F:ATP binding"/>
    <property type="evidence" value="ECO:0007669"/>
    <property type="project" value="UniProtKB-KW"/>
</dbReference>
<evidence type="ECO:0000256" key="6">
    <source>
        <dbReference type="ARBA" id="ARBA00022840"/>
    </source>
</evidence>
<dbReference type="PROSITE" id="PS50893">
    <property type="entry name" value="ABC_TRANSPORTER_2"/>
    <property type="match status" value="2"/>
</dbReference>
<name>A0A7W6LJ48_9HYPH</name>